<dbReference type="Gene3D" id="1.10.10.10">
    <property type="entry name" value="Winged helix-like DNA-binding domain superfamily/Winged helix DNA-binding domain"/>
    <property type="match status" value="1"/>
</dbReference>
<sequence length="201" mass="23362">MDLLKLVNKSKYKDNKAFQVLFELFYDEVYRIAYLITQSRAMSEDAAQEAFLKAFERLDTLKEPKKFVSWIKSITARCAIDILRQQKCLTVLDEFADYPNGDYISPAVLPQPETEAERRELKAKLREAIYSLNPIHRQVVVLKYYLGFDTREIARTLDLPPGTVKSRLHRALKILNLKISSDKNFPLPVYKTITKKEGTQQ</sequence>
<dbReference type="EMBL" id="CP033169">
    <property type="protein sequence ID" value="AYO31598.1"/>
    <property type="molecule type" value="Genomic_DNA"/>
</dbReference>
<dbReference type="PANTHER" id="PTHR43133:SF60">
    <property type="entry name" value="RNA POLYMERASE SIGMA FACTOR SIGV"/>
    <property type="match status" value="1"/>
</dbReference>
<proteinExistence type="inferred from homology"/>
<dbReference type="InterPro" id="IPR013324">
    <property type="entry name" value="RNA_pol_sigma_r3/r4-like"/>
</dbReference>
<evidence type="ECO:0000313" key="8">
    <source>
        <dbReference type="Proteomes" id="UP000280960"/>
    </source>
</evidence>
<dbReference type="SUPFAM" id="SSF88659">
    <property type="entry name" value="Sigma3 and sigma4 domains of RNA polymerase sigma factors"/>
    <property type="match status" value="1"/>
</dbReference>
<dbReference type="KEGG" id="bacg:D2962_14205"/>
<dbReference type="InterPro" id="IPR013325">
    <property type="entry name" value="RNA_pol_sigma_r2"/>
</dbReference>
<dbReference type="InterPro" id="IPR013249">
    <property type="entry name" value="RNA_pol_sigma70_r4_t2"/>
</dbReference>
<evidence type="ECO:0000259" key="6">
    <source>
        <dbReference type="Pfam" id="PF08281"/>
    </source>
</evidence>
<dbReference type="RefSeq" id="WP_122015366.1">
    <property type="nucleotide sequence ID" value="NZ_CP033169.1"/>
</dbReference>
<keyword evidence="8" id="KW-1185">Reference proteome</keyword>
<protein>
    <submittedName>
        <fullName evidence="7">RNA polymerase sigma factor</fullName>
    </submittedName>
</protein>
<dbReference type="SUPFAM" id="SSF88946">
    <property type="entry name" value="Sigma2 domain of RNA polymerase sigma factors"/>
    <property type="match status" value="1"/>
</dbReference>
<keyword evidence="2" id="KW-0805">Transcription regulation</keyword>
<dbReference type="Pfam" id="PF04542">
    <property type="entry name" value="Sigma70_r2"/>
    <property type="match status" value="1"/>
</dbReference>
<keyword evidence="4" id="KW-0804">Transcription</keyword>
<feature type="domain" description="RNA polymerase sigma factor 70 region 4 type 2" evidence="6">
    <location>
        <begin position="124"/>
        <end position="174"/>
    </location>
</feature>
<dbReference type="Gene3D" id="1.10.1740.10">
    <property type="match status" value="1"/>
</dbReference>
<reference evidence="7 8" key="1">
    <citation type="submission" date="2018-10" db="EMBL/GenBank/DDBJ databases">
        <authorList>
            <person name="Zhang X."/>
        </authorList>
    </citation>
    <scope>NUCLEOTIDE SEQUENCE [LARGE SCALE GENOMIC DNA]</scope>
    <source>
        <strain evidence="7 8">SK-G1</strain>
    </source>
</reference>
<dbReference type="Pfam" id="PF08281">
    <property type="entry name" value="Sigma70_r4_2"/>
    <property type="match status" value="1"/>
</dbReference>
<dbReference type="InterPro" id="IPR014284">
    <property type="entry name" value="RNA_pol_sigma-70_dom"/>
</dbReference>
<evidence type="ECO:0000256" key="3">
    <source>
        <dbReference type="ARBA" id="ARBA00023082"/>
    </source>
</evidence>
<dbReference type="GO" id="GO:0006352">
    <property type="term" value="P:DNA-templated transcription initiation"/>
    <property type="evidence" value="ECO:0007669"/>
    <property type="project" value="InterPro"/>
</dbReference>
<organism evidence="7 8">
    <name type="scientific">Biomaibacter acetigenes</name>
    <dbReference type="NCBI Taxonomy" id="2316383"/>
    <lineage>
        <taxon>Bacteria</taxon>
        <taxon>Bacillati</taxon>
        <taxon>Bacillota</taxon>
        <taxon>Clostridia</taxon>
        <taxon>Thermosediminibacterales</taxon>
        <taxon>Tepidanaerobacteraceae</taxon>
        <taxon>Biomaibacter</taxon>
    </lineage>
</organism>
<evidence type="ECO:0000256" key="4">
    <source>
        <dbReference type="ARBA" id="ARBA00023163"/>
    </source>
</evidence>
<gene>
    <name evidence="7" type="ORF">D2962_14205</name>
</gene>
<dbReference type="AlphaFoldDB" id="A0A3G2R9A3"/>
<accession>A0A3G2R9A3</accession>
<dbReference type="InterPro" id="IPR036388">
    <property type="entry name" value="WH-like_DNA-bd_sf"/>
</dbReference>
<evidence type="ECO:0000256" key="1">
    <source>
        <dbReference type="ARBA" id="ARBA00010641"/>
    </source>
</evidence>
<feature type="domain" description="RNA polymerase sigma-70 region 2" evidence="5">
    <location>
        <begin position="21"/>
        <end position="87"/>
    </location>
</feature>
<name>A0A3G2R9A3_9FIRM</name>
<evidence type="ECO:0000313" key="7">
    <source>
        <dbReference type="EMBL" id="AYO31598.1"/>
    </source>
</evidence>
<dbReference type="InterPro" id="IPR039425">
    <property type="entry name" value="RNA_pol_sigma-70-like"/>
</dbReference>
<dbReference type="CDD" id="cd06171">
    <property type="entry name" value="Sigma70_r4"/>
    <property type="match status" value="1"/>
</dbReference>
<dbReference type="NCBIfam" id="TIGR02937">
    <property type="entry name" value="sigma70-ECF"/>
    <property type="match status" value="1"/>
</dbReference>
<dbReference type="GO" id="GO:0003677">
    <property type="term" value="F:DNA binding"/>
    <property type="evidence" value="ECO:0007669"/>
    <property type="project" value="InterPro"/>
</dbReference>
<dbReference type="Proteomes" id="UP000280960">
    <property type="component" value="Chromosome"/>
</dbReference>
<dbReference type="PANTHER" id="PTHR43133">
    <property type="entry name" value="RNA POLYMERASE ECF-TYPE SIGMA FACTO"/>
    <property type="match status" value="1"/>
</dbReference>
<comment type="similarity">
    <text evidence="1">Belongs to the sigma-70 factor family. ECF subfamily.</text>
</comment>
<keyword evidence="3" id="KW-0731">Sigma factor</keyword>
<dbReference type="InterPro" id="IPR007627">
    <property type="entry name" value="RNA_pol_sigma70_r2"/>
</dbReference>
<evidence type="ECO:0000259" key="5">
    <source>
        <dbReference type="Pfam" id="PF04542"/>
    </source>
</evidence>
<dbReference type="GO" id="GO:0016987">
    <property type="term" value="F:sigma factor activity"/>
    <property type="evidence" value="ECO:0007669"/>
    <property type="project" value="UniProtKB-KW"/>
</dbReference>
<evidence type="ECO:0000256" key="2">
    <source>
        <dbReference type="ARBA" id="ARBA00023015"/>
    </source>
</evidence>